<reference evidence="1 2" key="1">
    <citation type="journal article" date="2020" name="J Geophys Res Biogeosci">
        <title>Magnetotaxis as an Adaptation to Enable Bacterial Shuttling of Microbial Sulfur and Sulfur Cycling Across Aquatic Oxic#Anoxic Interfaces.</title>
        <authorList>
            <person name="Li J."/>
            <person name="Liu P."/>
            <person name="Wang J."/>
            <person name="Roberts A.P."/>
            <person name="Pan Y."/>
        </authorList>
    </citation>
    <scope>NUCLEOTIDE SEQUENCE [LARGE SCALE GENOMIC DNA]</scope>
    <source>
        <strain evidence="1 2">MYR-1_YQ</strain>
    </source>
</reference>
<dbReference type="EMBL" id="JABXWD010000067">
    <property type="protein sequence ID" value="MBV6341043.1"/>
    <property type="molecule type" value="Genomic_DNA"/>
</dbReference>
<gene>
    <name evidence="1" type="ORF">HWQ67_05550</name>
</gene>
<keyword evidence="2" id="KW-1185">Reference proteome</keyword>
<comment type="caution">
    <text evidence="1">The sequence shown here is derived from an EMBL/GenBank/DDBJ whole genome shotgun (WGS) entry which is preliminary data.</text>
</comment>
<accession>A0ABS6RZ37</accession>
<name>A0ABS6RZ37_9BACT</name>
<evidence type="ECO:0000313" key="2">
    <source>
        <dbReference type="Proteomes" id="UP001196980"/>
    </source>
</evidence>
<dbReference type="RefSeq" id="WP_218251656.1">
    <property type="nucleotide sequence ID" value="NZ_JABXWD010000067.1"/>
</dbReference>
<evidence type="ECO:0000313" key="1">
    <source>
        <dbReference type="EMBL" id="MBV6341043.1"/>
    </source>
</evidence>
<dbReference type="Proteomes" id="UP001196980">
    <property type="component" value="Unassembled WGS sequence"/>
</dbReference>
<organism evidence="1 2">
    <name type="scientific">Candidatus Magnetobacterium casense</name>
    <dbReference type="NCBI Taxonomy" id="1455061"/>
    <lineage>
        <taxon>Bacteria</taxon>
        <taxon>Pseudomonadati</taxon>
        <taxon>Nitrospirota</taxon>
        <taxon>Thermodesulfovibrionia</taxon>
        <taxon>Thermodesulfovibrionales</taxon>
        <taxon>Candidatus Magnetobacteriaceae</taxon>
        <taxon>Candidatus Magnetobacterium</taxon>
    </lineage>
</organism>
<proteinExistence type="predicted"/>
<protein>
    <submittedName>
        <fullName evidence="1">Uncharacterized protein</fullName>
    </submittedName>
</protein>
<sequence length="120" mass="14427">MKLNNKHFQFFKKECKKNIELLGLKGWRVFYEFSTLSDSFGQCQWKYEGRVAKITLCNDFPKPYENIYDEIKRTAMHECLELLLSPISDMAEDRTWSKADFEKEIHSIIRTLEEILRRKP</sequence>